<dbReference type="InterPro" id="IPR036514">
    <property type="entry name" value="SGNH_hydro_sf"/>
</dbReference>
<evidence type="ECO:0000256" key="1">
    <source>
        <dbReference type="SAM" id="MobiDB-lite"/>
    </source>
</evidence>
<feature type="compositionally biased region" description="Polar residues" evidence="1">
    <location>
        <begin position="307"/>
        <end position="316"/>
    </location>
</feature>
<keyword evidence="3" id="KW-1185">Reference proteome</keyword>
<name>A0A9J6GW66_HAELO</name>
<sequence length="327" mass="37272">MAWRWRRGRLEVRQQVVFAPGSLIGNSQTRYLHQHFNPYDTAAPAFITIRGATTFEIESELPSIPRTVRTLVFHVGTSELEHYGWDETLRRLRRLVKNTLRTRPELQKLVVSCVLPRHTNRWLDRPNDHFVKWFNWEARKFNETIRSYCRRPTKVTYVDYQFDLLPPRRFLAADGLHPSFLGVAVMAQTLRGLLIRDATTTAPGWSSKAATASSPSHYQPATQTNRVPVRDAASSEPRITDHHANQENINVASPAATAENPEDRRHPPIVNTVQVPFPGVVAENIDGEFPTIAQSMTPGTPVRQRRSILTTDNLRQPPTPAPRIRTD</sequence>
<reference evidence="2 3" key="1">
    <citation type="journal article" date="2020" name="Cell">
        <title>Large-Scale Comparative Analyses of Tick Genomes Elucidate Their Genetic Diversity and Vector Capacities.</title>
        <authorList>
            <consortium name="Tick Genome and Microbiome Consortium (TIGMIC)"/>
            <person name="Jia N."/>
            <person name="Wang J."/>
            <person name="Shi W."/>
            <person name="Du L."/>
            <person name="Sun Y."/>
            <person name="Zhan W."/>
            <person name="Jiang J.F."/>
            <person name="Wang Q."/>
            <person name="Zhang B."/>
            <person name="Ji P."/>
            <person name="Bell-Sakyi L."/>
            <person name="Cui X.M."/>
            <person name="Yuan T.T."/>
            <person name="Jiang B.G."/>
            <person name="Yang W.F."/>
            <person name="Lam T.T."/>
            <person name="Chang Q.C."/>
            <person name="Ding S.J."/>
            <person name="Wang X.J."/>
            <person name="Zhu J.G."/>
            <person name="Ruan X.D."/>
            <person name="Zhao L."/>
            <person name="Wei J.T."/>
            <person name="Ye R.Z."/>
            <person name="Que T.C."/>
            <person name="Du C.H."/>
            <person name="Zhou Y.H."/>
            <person name="Cheng J.X."/>
            <person name="Dai P.F."/>
            <person name="Guo W.B."/>
            <person name="Han X.H."/>
            <person name="Huang E.J."/>
            <person name="Li L.F."/>
            <person name="Wei W."/>
            <person name="Gao Y.C."/>
            <person name="Liu J.Z."/>
            <person name="Shao H.Z."/>
            <person name="Wang X."/>
            <person name="Wang C.C."/>
            <person name="Yang T.C."/>
            <person name="Huo Q.B."/>
            <person name="Li W."/>
            <person name="Chen H.Y."/>
            <person name="Chen S.E."/>
            <person name="Zhou L.G."/>
            <person name="Ni X.B."/>
            <person name="Tian J.H."/>
            <person name="Sheng Y."/>
            <person name="Liu T."/>
            <person name="Pan Y.S."/>
            <person name="Xia L.Y."/>
            <person name="Li J."/>
            <person name="Zhao F."/>
            <person name="Cao W.C."/>
        </authorList>
    </citation>
    <scope>NUCLEOTIDE SEQUENCE [LARGE SCALE GENOMIC DNA]</scope>
    <source>
        <strain evidence="2">HaeL-2018</strain>
    </source>
</reference>
<feature type="compositionally biased region" description="Polar residues" evidence="1">
    <location>
        <begin position="204"/>
        <end position="226"/>
    </location>
</feature>
<protein>
    <submittedName>
        <fullName evidence="2">Uncharacterized protein</fullName>
    </submittedName>
</protein>
<feature type="region of interest" description="Disordered" evidence="1">
    <location>
        <begin position="204"/>
        <end position="267"/>
    </location>
</feature>
<evidence type="ECO:0000313" key="2">
    <source>
        <dbReference type="EMBL" id="KAH9379762.1"/>
    </source>
</evidence>
<dbReference type="Proteomes" id="UP000821853">
    <property type="component" value="Chromosome 8"/>
</dbReference>
<proteinExistence type="predicted"/>
<accession>A0A9J6GW66</accession>
<dbReference type="EMBL" id="JABSTR010000010">
    <property type="protein sequence ID" value="KAH9379762.1"/>
    <property type="molecule type" value="Genomic_DNA"/>
</dbReference>
<comment type="caution">
    <text evidence="2">The sequence shown here is derived from an EMBL/GenBank/DDBJ whole genome shotgun (WGS) entry which is preliminary data.</text>
</comment>
<feature type="region of interest" description="Disordered" evidence="1">
    <location>
        <begin position="295"/>
        <end position="327"/>
    </location>
</feature>
<evidence type="ECO:0000313" key="3">
    <source>
        <dbReference type="Proteomes" id="UP000821853"/>
    </source>
</evidence>
<dbReference type="Gene3D" id="3.40.50.1110">
    <property type="entry name" value="SGNH hydrolase"/>
    <property type="match status" value="1"/>
</dbReference>
<dbReference type="SUPFAM" id="SSF52266">
    <property type="entry name" value="SGNH hydrolase"/>
    <property type="match status" value="1"/>
</dbReference>
<gene>
    <name evidence="2" type="ORF">HPB48_006356</name>
</gene>
<dbReference type="AlphaFoldDB" id="A0A9J6GW66"/>
<organism evidence="2 3">
    <name type="scientific">Haemaphysalis longicornis</name>
    <name type="common">Bush tick</name>
    <dbReference type="NCBI Taxonomy" id="44386"/>
    <lineage>
        <taxon>Eukaryota</taxon>
        <taxon>Metazoa</taxon>
        <taxon>Ecdysozoa</taxon>
        <taxon>Arthropoda</taxon>
        <taxon>Chelicerata</taxon>
        <taxon>Arachnida</taxon>
        <taxon>Acari</taxon>
        <taxon>Parasitiformes</taxon>
        <taxon>Ixodida</taxon>
        <taxon>Ixodoidea</taxon>
        <taxon>Ixodidae</taxon>
        <taxon>Haemaphysalinae</taxon>
        <taxon>Haemaphysalis</taxon>
    </lineage>
</organism>
<dbReference type="OrthoDB" id="10072345at2759"/>
<dbReference type="VEuPathDB" id="VectorBase:HLOH_048620"/>